<dbReference type="UniPathway" id="UPA00115">
    <property type="reaction ID" value="UER00409"/>
</dbReference>
<sequence length="224" mass="24244">MILETYPDDDLLFMGVANLLAGELENVLLHEERASFVVPGGSTPGPIFDALCAADIDWSRVDVMLSDERWRPEVHVRSNARLIRERLLQGRAASAVFHPYYTGAARPDETLAEVESTILPCLPISVLLLGMGADMHTASLFPRAKGLCEALSDQTTALLTPIEAEGEPEPRVTLTANVLNGALRKHLVIIGADKRAALERAATLPPEKAPVNAILEGTTVHWAP</sequence>
<evidence type="ECO:0000313" key="9">
    <source>
        <dbReference type="EMBL" id="SDY53851.1"/>
    </source>
</evidence>
<dbReference type="InterPro" id="IPR006148">
    <property type="entry name" value="Glc/Gal-6P_isomerase"/>
</dbReference>
<evidence type="ECO:0000256" key="4">
    <source>
        <dbReference type="ARBA" id="ARBA00010662"/>
    </source>
</evidence>
<dbReference type="RefSeq" id="WP_089890765.1">
    <property type="nucleotide sequence ID" value="NZ_CALJFH010000012.1"/>
</dbReference>
<dbReference type="Gene3D" id="3.40.50.1360">
    <property type="match status" value="1"/>
</dbReference>
<dbReference type="OrthoDB" id="9810967at2"/>
<evidence type="ECO:0000256" key="5">
    <source>
        <dbReference type="ARBA" id="ARBA00013198"/>
    </source>
</evidence>
<comment type="catalytic activity">
    <reaction evidence="1 7">
        <text>6-phospho-D-glucono-1,5-lactone + H2O = 6-phospho-D-gluconate + H(+)</text>
        <dbReference type="Rhea" id="RHEA:12556"/>
        <dbReference type="ChEBI" id="CHEBI:15377"/>
        <dbReference type="ChEBI" id="CHEBI:15378"/>
        <dbReference type="ChEBI" id="CHEBI:57955"/>
        <dbReference type="ChEBI" id="CHEBI:58759"/>
        <dbReference type="EC" id="3.1.1.31"/>
    </reaction>
</comment>
<dbReference type="InterPro" id="IPR039104">
    <property type="entry name" value="6PGL"/>
</dbReference>
<name>A0A1H3KNZ9_9RHOB</name>
<dbReference type="InterPro" id="IPR005900">
    <property type="entry name" value="6-phosphogluconolactonase_DevB"/>
</dbReference>
<dbReference type="STRING" id="576131.SAMN05444486_102663"/>
<reference evidence="9 10" key="1">
    <citation type="submission" date="2016-10" db="EMBL/GenBank/DDBJ databases">
        <authorList>
            <person name="de Groot N.N."/>
        </authorList>
    </citation>
    <scope>NUCLEOTIDE SEQUENCE [LARGE SCALE GENOMIC DNA]</scope>
    <source>
        <strain evidence="9 10">DSM 24677</strain>
    </source>
</reference>
<dbReference type="EC" id="3.1.1.31" evidence="5 7"/>
<dbReference type="AlphaFoldDB" id="A0A1H3KNZ9"/>
<protein>
    <recommendedName>
        <fullName evidence="6 7">6-phosphogluconolactonase</fullName>
        <shortName evidence="7">6PGL</shortName>
        <ecNumber evidence="5 7">3.1.1.31</ecNumber>
    </recommendedName>
</protein>
<dbReference type="GO" id="GO:0017057">
    <property type="term" value="F:6-phosphogluconolactonase activity"/>
    <property type="evidence" value="ECO:0007669"/>
    <property type="project" value="UniProtKB-UniRule"/>
</dbReference>
<proteinExistence type="inferred from homology"/>
<dbReference type="Proteomes" id="UP000199026">
    <property type="component" value="Unassembled WGS sequence"/>
</dbReference>
<dbReference type="CDD" id="cd01400">
    <property type="entry name" value="6PGL"/>
    <property type="match status" value="1"/>
</dbReference>
<dbReference type="EMBL" id="FNPR01000002">
    <property type="protein sequence ID" value="SDY53851.1"/>
    <property type="molecule type" value="Genomic_DNA"/>
</dbReference>
<dbReference type="PANTHER" id="PTHR11054:SF0">
    <property type="entry name" value="6-PHOSPHOGLUCONOLACTONASE"/>
    <property type="match status" value="1"/>
</dbReference>
<dbReference type="GeneID" id="78124725"/>
<evidence type="ECO:0000256" key="6">
    <source>
        <dbReference type="ARBA" id="ARBA00020337"/>
    </source>
</evidence>
<comment type="pathway">
    <text evidence="3 7">Carbohydrate degradation; pentose phosphate pathway; D-ribulose 5-phosphate from D-glucose 6-phosphate (oxidative stage): step 2/3.</text>
</comment>
<evidence type="ECO:0000256" key="7">
    <source>
        <dbReference type="RuleBase" id="RU365095"/>
    </source>
</evidence>
<keyword evidence="7" id="KW-0378">Hydrolase</keyword>
<evidence type="ECO:0000256" key="3">
    <source>
        <dbReference type="ARBA" id="ARBA00004961"/>
    </source>
</evidence>
<evidence type="ECO:0000313" key="10">
    <source>
        <dbReference type="Proteomes" id="UP000199026"/>
    </source>
</evidence>
<dbReference type="InterPro" id="IPR037171">
    <property type="entry name" value="NagB/RpiA_transferase-like"/>
</dbReference>
<dbReference type="GO" id="GO:0005975">
    <property type="term" value="P:carbohydrate metabolic process"/>
    <property type="evidence" value="ECO:0007669"/>
    <property type="project" value="UniProtKB-UniRule"/>
</dbReference>
<dbReference type="GO" id="GO:0006098">
    <property type="term" value="P:pentose-phosphate shunt"/>
    <property type="evidence" value="ECO:0007669"/>
    <property type="project" value="UniProtKB-UniPathway"/>
</dbReference>
<keyword evidence="10" id="KW-1185">Reference proteome</keyword>
<dbReference type="NCBIfam" id="TIGR01198">
    <property type="entry name" value="pgl"/>
    <property type="match status" value="1"/>
</dbReference>
<dbReference type="PANTHER" id="PTHR11054">
    <property type="entry name" value="6-PHOSPHOGLUCONOLACTONASE"/>
    <property type="match status" value="1"/>
</dbReference>
<evidence type="ECO:0000256" key="1">
    <source>
        <dbReference type="ARBA" id="ARBA00000832"/>
    </source>
</evidence>
<comment type="similarity">
    <text evidence="4 7">Belongs to the glucosamine/galactosamine-6-phosphate isomerase family. 6-phosphogluconolactonase subfamily.</text>
</comment>
<feature type="domain" description="Glucosamine/galactosamine-6-phosphate isomerase" evidence="8">
    <location>
        <begin position="8"/>
        <end position="222"/>
    </location>
</feature>
<comment type="function">
    <text evidence="2 7">Hydrolysis of 6-phosphogluconolactone to 6-phosphogluconate.</text>
</comment>
<dbReference type="Pfam" id="PF01182">
    <property type="entry name" value="Glucosamine_iso"/>
    <property type="match status" value="1"/>
</dbReference>
<organism evidence="9 10">
    <name type="scientific">Lentibacter algarum</name>
    <dbReference type="NCBI Taxonomy" id="576131"/>
    <lineage>
        <taxon>Bacteria</taxon>
        <taxon>Pseudomonadati</taxon>
        <taxon>Pseudomonadota</taxon>
        <taxon>Alphaproteobacteria</taxon>
        <taxon>Rhodobacterales</taxon>
        <taxon>Roseobacteraceae</taxon>
        <taxon>Lentibacter</taxon>
    </lineage>
</organism>
<evidence type="ECO:0000259" key="8">
    <source>
        <dbReference type="Pfam" id="PF01182"/>
    </source>
</evidence>
<accession>A0A1H3KNZ9</accession>
<gene>
    <name evidence="7" type="primary">pgl</name>
    <name evidence="9" type="ORF">SAMN05444486_102663</name>
</gene>
<evidence type="ECO:0000256" key="2">
    <source>
        <dbReference type="ARBA" id="ARBA00002681"/>
    </source>
</evidence>
<dbReference type="SUPFAM" id="SSF100950">
    <property type="entry name" value="NagB/RpiA/CoA transferase-like"/>
    <property type="match status" value="1"/>
</dbReference>